<comment type="similarity">
    <text evidence="2">Belongs to the NOC2 family.</text>
</comment>
<evidence type="ECO:0000256" key="3">
    <source>
        <dbReference type="ARBA" id="ARBA00023242"/>
    </source>
</evidence>
<feature type="compositionally biased region" description="Acidic residues" evidence="4">
    <location>
        <begin position="35"/>
        <end position="65"/>
    </location>
</feature>
<evidence type="ECO:0000256" key="4">
    <source>
        <dbReference type="SAM" id="MobiDB-lite"/>
    </source>
</evidence>
<sequence length="698" mass="81386">MKRKKMKQGPLKSSEKKTAVNKKKKINLSKLTTEEFFEQDFENDANSDIYDSDETDENTDEDTEQLDSNYSDSDHSESNLNPAEHKNSLMKLQDTDPDFYKYMKENDKNLLDFGVSDDDDDNSSVDLDDGHISNENLEVASYDSDLSLEETKSNSKKITMQLLKTWQQEIQTDKSINTIKCVIEAFHAALNNVTVSSDTITQYKIEGSATFNGVVQLCITHLPDTFKRFLKLDAESQKAYKSRKFEEIQKILKLYLSDLIKVCIALSNSAILTVLLKHLRQMLPYFQSFSSSIKSLLRILLKLWSATEETVRITAFLNILYIATSKEFVLEELLETMYEKYVQTVKFVSLNILPEINFMRQSLLEIYLLDHNTSYSHAFLHIRQLAIDLRNAVTLKKKKNLQAVYNWQYINSLRFWTELITKSKDKSILRSLLYPVVQIIIGTIKINPTAQYYPLRFHCLEMLITISKETGTFIPILPFLLEILESYNFNKRHKTIIMKPVSLVCILRISKSQFIENGFKDSIIETIYHLVLEHAASESHKIYFPELYTPCITQLKKFLEKCHVAIYYKKMKLLLNMIEENRKHIETERSKAVIDLKNMAEITNWENRMKTDDTTIAKFYSSCVKLHKSQKLKLLTKNEEEFNVPVGRKSMKYKLDEQNAEDSEDEFKFQVKETGSEIRAEKQLKKKIKKNKKKNSQQ</sequence>
<dbReference type="EMBL" id="KQ982711">
    <property type="protein sequence ID" value="KYQ51750.1"/>
    <property type="molecule type" value="Genomic_DNA"/>
</dbReference>
<dbReference type="GO" id="GO:0042273">
    <property type="term" value="P:ribosomal large subunit biogenesis"/>
    <property type="evidence" value="ECO:0007669"/>
    <property type="project" value="TreeGrafter"/>
</dbReference>
<keyword evidence="6" id="KW-1185">Reference proteome</keyword>
<dbReference type="GO" id="GO:0030691">
    <property type="term" value="C:Noc2p-Noc3p complex"/>
    <property type="evidence" value="ECO:0007669"/>
    <property type="project" value="TreeGrafter"/>
</dbReference>
<reference evidence="5 6" key="1">
    <citation type="submission" date="2015-09" db="EMBL/GenBank/DDBJ databases">
        <title>Trachymyrmex zeteki WGS genome.</title>
        <authorList>
            <person name="Nygaard S."/>
            <person name="Hu H."/>
            <person name="Boomsma J."/>
            <person name="Zhang G."/>
        </authorList>
    </citation>
    <scope>NUCLEOTIDE SEQUENCE [LARGE SCALE GENOMIC DNA]</scope>
    <source>
        <strain evidence="5">Tzet28-1</strain>
        <tissue evidence="5">Whole body</tissue>
    </source>
</reference>
<dbReference type="GO" id="GO:0005654">
    <property type="term" value="C:nucleoplasm"/>
    <property type="evidence" value="ECO:0007669"/>
    <property type="project" value="TreeGrafter"/>
</dbReference>
<keyword evidence="3" id="KW-0539">Nucleus</keyword>
<dbReference type="STRING" id="64791.A0A151WUZ3"/>
<dbReference type="InterPro" id="IPR016024">
    <property type="entry name" value="ARM-type_fold"/>
</dbReference>
<feature type="region of interest" description="Disordered" evidence="4">
    <location>
        <begin position="1"/>
        <end position="90"/>
    </location>
</feature>
<protein>
    <submittedName>
        <fullName evidence="5">Nucleolar complex protein 2 like protein</fullName>
    </submittedName>
</protein>
<comment type="subcellular location">
    <subcellularLocation>
        <location evidence="1">Nucleus</location>
    </subcellularLocation>
</comment>
<evidence type="ECO:0000256" key="1">
    <source>
        <dbReference type="ARBA" id="ARBA00004123"/>
    </source>
</evidence>
<dbReference type="InterPro" id="IPR005343">
    <property type="entry name" value="Noc2"/>
</dbReference>
<dbReference type="GO" id="GO:0042393">
    <property type="term" value="F:histone binding"/>
    <property type="evidence" value="ECO:0007669"/>
    <property type="project" value="TreeGrafter"/>
</dbReference>
<evidence type="ECO:0000256" key="2">
    <source>
        <dbReference type="ARBA" id="ARBA00005907"/>
    </source>
</evidence>
<dbReference type="GO" id="GO:0005730">
    <property type="term" value="C:nucleolus"/>
    <property type="evidence" value="ECO:0007669"/>
    <property type="project" value="TreeGrafter"/>
</dbReference>
<evidence type="ECO:0000313" key="5">
    <source>
        <dbReference type="EMBL" id="KYQ51750.1"/>
    </source>
</evidence>
<dbReference type="GO" id="GO:0003714">
    <property type="term" value="F:transcription corepressor activity"/>
    <property type="evidence" value="ECO:0007669"/>
    <property type="project" value="TreeGrafter"/>
</dbReference>
<dbReference type="AlphaFoldDB" id="A0A151WUZ3"/>
<accession>A0A151WUZ3</accession>
<dbReference type="Pfam" id="PF03715">
    <property type="entry name" value="Noc2"/>
    <property type="match status" value="1"/>
</dbReference>
<organism evidence="5 6">
    <name type="scientific">Mycetomoellerius zeteki</name>
    <dbReference type="NCBI Taxonomy" id="64791"/>
    <lineage>
        <taxon>Eukaryota</taxon>
        <taxon>Metazoa</taxon>
        <taxon>Ecdysozoa</taxon>
        <taxon>Arthropoda</taxon>
        <taxon>Hexapoda</taxon>
        <taxon>Insecta</taxon>
        <taxon>Pterygota</taxon>
        <taxon>Neoptera</taxon>
        <taxon>Endopterygota</taxon>
        <taxon>Hymenoptera</taxon>
        <taxon>Apocrita</taxon>
        <taxon>Aculeata</taxon>
        <taxon>Formicoidea</taxon>
        <taxon>Formicidae</taxon>
        <taxon>Myrmicinae</taxon>
        <taxon>Mycetomoellerius</taxon>
    </lineage>
</organism>
<dbReference type="PANTHER" id="PTHR12687:SF4">
    <property type="entry name" value="NUCLEOLAR COMPLEX PROTEIN 2 HOMOLOG"/>
    <property type="match status" value="1"/>
</dbReference>
<dbReference type="Proteomes" id="UP000075809">
    <property type="component" value="Unassembled WGS sequence"/>
</dbReference>
<gene>
    <name evidence="5" type="ORF">ALC60_09139</name>
</gene>
<feature type="compositionally biased region" description="Basic and acidic residues" evidence="4">
    <location>
        <begin position="72"/>
        <end position="87"/>
    </location>
</feature>
<dbReference type="PANTHER" id="PTHR12687">
    <property type="entry name" value="NUCLEOLAR COMPLEX 2 AND RAD4-RELATED"/>
    <property type="match status" value="1"/>
</dbReference>
<name>A0A151WUZ3_9HYME</name>
<evidence type="ECO:0000313" key="6">
    <source>
        <dbReference type="Proteomes" id="UP000075809"/>
    </source>
</evidence>
<proteinExistence type="inferred from homology"/>
<dbReference type="GO" id="GO:0030690">
    <property type="term" value="C:Noc1p-Noc2p complex"/>
    <property type="evidence" value="ECO:0007669"/>
    <property type="project" value="TreeGrafter"/>
</dbReference>
<dbReference type="GO" id="GO:0000122">
    <property type="term" value="P:negative regulation of transcription by RNA polymerase II"/>
    <property type="evidence" value="ECO:0007669"/>
    <property type="project" value="TreeGrafter"/>
</dbReference>
<dbReference type="SUPFAM" id="SSF48371">
    <property type="entry name" value="ARM repeat"/>
    <property type="match status" value="1"/>
</dbReference>